<feature type="non-terminal residue" evidence="2">
    <location>
        <position position="1"/>
    </location>
</feature>
<organism evidence="2 3">
    <name type="scientific">Allacma fusca</name>
    <dbReference type="NCBI Taxonomy" id="39272"/>
    <lineage>
        <taxon>Eukaryota</taxon>
        <taxon>Metazoa</taxon>
        <taxon>Ecdysozoa</taxon>
        <taxon>Arthropoda</taxon>
        <taxon>Hexapoda</taxon>
        <taxon>Collembola</taxon>
        <taxon>Symphypleona</taxon>
        <taxon>Sminthuridae</taxon>
        <taxon>Allacma</taxon>
    </lineage>
</organism>
<evidence type="ECO:0000313" key="3">
    <source>
        <dbReference type="Proteomes" id="UP000708208"/>
    </source>
</evidence>
<comment type="caution">
    <text evidence="2">The sequence shown here is derived from an EMBL/GenBank/DDBJ whole genome shotgun (WGS) entry which is preliminary data.</text>
</comment>
<evidence type="ECO:0000256" key="1">
    <source>
        <dbReference type="SAM" id="MobiDB-lite"/>
    </source>
</evidence>
<name>A0A8J2JA35_9HEXA</name>
<dbReference type="EMBL" id="CAJVCH010040566">
    <property type="protein sequence ID" value="CAG7716706.1"/>
    <property type="molecule type" value="Genomic_DNA"/>
</dbReference>
<protein>
    <submittedName>
        <fullName evidence="2">Uncharacterized protein</fullName>
    </submittedName>
</protein>
<dbReference type="AlphaFoldDB" id="A0A8J2JA35"/>
<evidence type="ECO:0000313" key="2">
    <source>
        <dbReference type="EMBL" id="CAG7716706.1"/>
    </source>
</evidence>
<feature type="non-terminal residue" evidence="2">
    <location>
        <position position="38"/>
    </location>
</feature>
<keyword evidence="3" id="KW-1185">Reference proteome</keyword>
<dbReference type="Proteomes" id="UP000708208">
    <property type="component" value="Unassembled WGS sequence"/>
</dbReference>
<sequence length="38" mass="4213">SSQKSSKLLNKRDNDDSNDSFGNGSGGDDSRGRDRRRK</sequence>
<gene>
    <name evidence="2" type="ORF">AFUS01_LOCUS6200</name>
</gene>
<feature type="region of interest" description="Disordered" evidence="1">
    <location>
        <begin position="1"/>
        <end position="38"/>
    </location>
</feature>
<accession>A0A8J2JA35</accession>
<reference evidence="2" key="1">
    <citation type="submission" date="2021-06" db="EMBL/GenBank/DDBJ databases">
        <authorList>
            <person name="Hodson N. C."/>
            <person name="Mongue J. A."/>
            <person name="Jaron S. K."/>
        </authorList>
    </citation>
    <scope>NUCLEOTIDE SEQUENCE</scope>
</reference>
<proteinExistence type="predicted"/>